<name>A0ABS4YZZ3_9MICC</name>
<dbReference type="Proteomes" id="UP000711614">
    <property type="component" value="Unassembled WGS sequence"/>
</dbReference>
<feature type="region of interest" description="Disordered" evidence="1">
    <location>
        <begin position="290"/>
        <end position="317"/>
    </location>
</feature>
<comment type="caution">
    <text evidence="3">The sequence shown here is derived from an EMBL/GenBank/DDBJ whole genome shotgun (WGS) entry which is preliminary data.</text>
</comment>
<evidence type="ECO:0000313" key="4">
    <source>
        <dbReference type="Proteomes" id="UP000711614"/>
    </source>
</evidence>
<dbReference type="Gene3D" id="3.90.1580.10">
    <property type="entry name" value="paralog of FGE (formylglycine-generating enzyme)"/>
    <property type="match status" value="1"/>
</dbReference>
<feature type="domain" description="Sulfatase-modifying factor enzyme-like" evidence="2">
    <location>
        <begin position="6"/>
        <end position="304"/>
    </location>
</feature>
<dbReference type="RefSeq" id="WP_209682143.1">
    <property type="nucleotide sequence ID" value="NZ_JAGIOI010000001.1"/>
</dbReference>
<evidence type="ECO:0000259" key="2">
    <source>
        <dbReference type="Pfam" id="PF03781"/>
    </source>
</evidence>
<dbReference type="EMBL" id="JAGIOI010000001">
    <property type="protein sequence ID" value="MBP2414362.1"/>
    <property type="molecule type" value="Genomic_DNA"/>
</dbReference>
<dbReference type="PANTHER" id="PTHR23150">
    <property type="entry name" value="SULFATASE MODIFYING FACTOR 1, 2"/>
    <property type="match status" value="1"/>
</dbReference>
<accession>A0ABS4YZZ3</accession>
<dbReference type="SUPFAM" id="SSF56436">
    <property type="entry name" value="C-type lectin-like"/>
    <property type="match status" value="1"/>
</dbReference>
<evidence type="ECO:0000313" key="3">
    <source>
        <dbReference type="EMBL" id="MBP2414362.1"/>
    </source>
</evidence>
<dbReference type="PANTHER" id="PTHR23150:SF19">
    <property type="entry name" value="FORMYLGLYCINE-GENERATING ENZYME"/>
    <property type="match status" value="1"/>
</dbReference>
<proteinExistence type="predicted"/>
<dbReference type="InterPro" id="IPR005532">
    <property type="entry name" value="SUMF_dom"/>
</dbReference>
<sequence>MQESPADWVRIPPGRFLMGSWDFYPDERPQHQRAVEAFDMSRTPVTNAQYAAFAAATGYVTLAERGLDQQDFPQREIQELAPGSLVFTPPDGPVDLRDWRSWWSWVPGASWRHPLGPGSDLFGLEEHPVVHIAYPDALAYAQWIGARLPTEAEYEWAASGGHTPLPYSWGRERDPDGVALANTWHGRFPYLNSSSDGWFGTSPVGMFPPNGFELYDSIGNVWEWTGDLYTGSHAGAAGVLPYESPLALPCRDGGAEGADGIPRRVLKGGSYLSAPEYSLSYRPAARMGRAEDSASSDTGFRCVRTAGAGPDVGATTD</sequence>
<dbReference type="InterPro" id="IPR051043">
    <property type="entry name" value="Sulfatase_Mod_Factor_Kinase"/>
</dbReference>
<dbReference type="InterPro" id="IPR016187">
    <property type="entry name" value="CTDL_fold"/>
</dbReference>
<keyword evidence="4" id="KW-1185">Reference proteome</keyword>
<organism evidence="3 4">
    <name type="scientific">Arthrobacter stackebrandtii</name>
    <dbReference type="NCBI Taxonomy" id="272161"/>
    <lineage>
        <taxon>Bacteria</taxon>
        <taxon>Bacillati</taxon>
        <taxon>Actinomycetota</taxon>
        <taxon>Actinomycetes</taxon>
        <taxon>Micrococcales</taxon>
        <taxon>Micrococcaceae</taxon>
        <taxon>Arthrobacter</taxon>
    </lineage>
</organism>
<reference evidence="3 4" key="1">
    <citation type="submission" date="2021-03" db="EMBL/GenBank/DDBJ databases">
        <title>Sequencing the genomes of 1000 actinobacteria strains.</title>
        <authorList>
            <person name="Klenk H.-P."/>
        </authorList>
    </citation>
    <scope>NUCLEOTIDE SEQUENCE [LARGE SCALE GENOMIC DNA]</scope>
    <source>
        <strain evidence="3 4">DSM 16005</strain>
    </source>
</reference>
<dbReference type="InterPro" id="IPR042095">
    <property type="entry name" value="SUMF_sf"/>
</dbReference>
<gene>
    <name evidence="3" type="ORF">JOF48_003161</name>
</gene>
<dbReference type="Pfam" id="PF03781">
    <property type="entry name" value="FGE-sulfatase"/>
    <property type="match status" value="1"/>
</dbReference>
<evidence type="ECO:0000256" key="1">
    <source>
        <dbReference type="SAM" id="MobiDB-lite"/>
    </source>
</evidence>
<protein>
    <submittedName>
        <fullName evidence="3">Formylglycine-generating enzyme required for sulfatase activity</fullName>
    </submittedName>
</protein>